<accession>A0A2M4B4T5</accession>
<evidence type="ECO:0000256" key="1">
    <source>
        <dbReference type="SAM" id="SignalP"/>
    </source>
</evidence>
<proteinExistence type="predicted"/>
<feature type="chain" id="PRO_5015005626" evidence="1">
    <location>
        <begin position="23"/>
        <end position="77"/>
    </location>
</feature>
<evidence type="ECO:0000313" key="2">
    <source>
        <dbReference type="EMBL" id="MBW47980.1"/>
    </source>
</evidence>
<keyword evidence="1" id="KW-0732">Signal</keyword>
<name>A0A2M4B4T5_9DIPT</name>
<reference evidence="2" key="1">
    <citation type="submission" date="2018-01" db="EMBL/GenBank/DDBJ databases">
        <title>An insight into the sialome of Amazonian anophelines.</title>
        <authorList>
            <person name="Ribeiro J.M."/>
            <person name="Scarpassa V."/>
            <person name="Calvo E."/>
        </authorList>
    </citation>
    <scope>NUCLEOTIDE SEQUENCE</scope>
    <source>
        <tissue evidence="2">Salivary glands</tissue>
    </source>
</reference>
<sequence length="77" mass="8666">MNLPNRLLLLLWAVFALPNASSTGPALRIVCSTPDPCAPFCERAVRWCSRKLVLSVLPEPLSPLITMHWLRFSFSML</sequence>
<dbReference type="AlphaFoldDB" id="A0A2M4B4T5"/>
<dbReference type="EMBL" id="GGFK01014659">
    <property type="protein sequence ID" value="MBW47980.1"/>
    <property type="molecule type" value="Transcribed_RNA"/>
</dbReference>
<protein>
    <submittedName>
        <fullName evidence="2">Putative secreted protein</fullName>
    </submittedName>
</protein>
<organism evidence="2">
    <name type="scientific">Anopheles triannulatus</name>
    <dbReference type="NCBI Taxonomy" id="58253"/>
    <lineage>
        <taxon>Eukaryota</taxon>
        <taxon>Metazoa</taxon>
        <taxon>Ecdysozoa</taxon>
        <taxon>Arthropoda</taxon>
        <taxon>Hexapoda</taxon>
        <taxon>Insecta</taxon>
        <taxon>Pterygota</taxon>
        <taxon>Neoptera</taxon>
        <taxon>Endopterygota</taxon>
        <taxon>Diptera</taxon>
        <taxon>Nematocera</taxon>
        <taxon>Culicoidea</taxon>
        <taxon>Culicidae</taxon>
        <taxon>Anophelinae</taxon>
        <taxon>Anopheles</taxon>
    </lineage>
</organism>
<feature type="signal peptide" evidence="1">
    <location>
        <begin position="1"/>
        <end position="22"/>
    </location>
</feature>